<proteinExistence type="predicted"/>
<dbReference type="SMART" id="SM00471">
    <property type="entry name" value="HDc"/>
    <property type="match status" value="1"/>
</dbReference>
<dbReference type="SUPFAM" id="SSF51182">
    <property type="entry name" value="RmlC-like cupins"/>
    <property type="match status" value="1"/>
</dbReference>
<evidence type="ECO:0000313" key="4">
    <source>
        <dbReference type="Proteomes" id="UP001312865"/>
    </source>
</evidence>
<protein>
    <submittedName>
        <fullName evidence="3">HD domain-containing phosphohydrolase</fullName>
    </submittedName>
</protein>
<accession>A0ABU8HG76</accession>
<dbReference type="InterPro" id="IPR037522">
    <property type="entry name" value="HD_GYP_dom"/>
</dbReference>
<dbReference type="CDD" id="cd00077">
    <property type="entry name" value="HDc"/>
    <property type="match status" value="1"/>
</dbReference>
<dbReference type="InterPro" id="IPR003607">
    <property type="entry name" value="HD/PDEase_dom"/>
</dbReference>
<evidence type="ECO:0000259" key="2">
    <source>
        <dbReference type="PROSITE" id="PS51832"/>
    </source>
</evidence>
<dbReference type="RefSeq" id="WP_336587743.1">
    <property type="nucleotide sequence ID" value="NZ_JBBAXC010000012.1"/>
</dbReference>
<feature type="domain" description="HD" evidence="1">
    <location>
        <begin position="135"/>
        <end position="256"/>
    </location>
</feature>
<sequence length="307" mass="35547">MKGLQINKKTYPLEKLLQETGNLALLARQDHLEIMLQEIDEGMGFYLYPAEDNTTMEFFYIIDGEIEYDLNGDKQILGRNDYFTARGLEDSFIFKVKKTLTLLWITNEPLFHQISKEIQQLIDICARVEKKDRYTWNHSRRVQNLSMKIGRKIGMNKSKLHNLFLAAGLHDIGKINIPEEILNKPSKLTDEEFDIIKKHTIDGAEMVRATYYEDISSIIEQHHERVNGSGYPFGLKGDQTKIEAKIIAVADSFDAMTDDRAYRTAFSKEYAINEIKEMAGQLYDPDVVKAFEQVMMEENMLDNEVIE</sequence>
<dbReference type="Proteomes" id="UP001312865">
    <property type="component" value="Unassembled WGS sequence"/>
</dbReference>
<evidence type="ECO:0000259" key="1">
    <source>
        <dbReference type="PROSITE" id="PS51831"/>
    </source>
</evidence>
<comment type="caution">
    <text evidence="3">The sequence shown here is derived from an EMBL/GenBank/DDBJ whole genome shotgun (WGS) entry which is preliminary data.</text>
</comment>
<organism evidence="3 4">
    <name type="scientific">Bacillus spongiae</name>
    <dbReference type="NCBI Taxonomy" id="2683610"/>
    <lineage>
        <taxon>Bacteria</taxon>
        <taxon>Bacillati</taxon>
        <taxon>Bacillota</taxon>
        <taxon>Bacilli</taxon>
        <taxon>Bacillales</taxon>
        <taxon>Bacillaceae</taxon>
        <taxon>Bacillus</taxon>
    </lineage>
</organism>
<dbReference type="SUPFAM" id="SSF109604">
    <property type="entry name" value="HD-domain/PDEase-like"/>
    <property type="match status" value="1"/>
</dbReference>
<dbReference type="PANTHER" id="PTHR43155:SF1">
    <property type="entry name" value="3'3'-CGAMP-SPECIFIC PHOSPHODIESTERASE 1"/>
    <property type="match status" value="1"/>
</dbReference>
<dbReference type="InterPro" id="IPR011051">
    <property type="entry name" value="RmlC_Cupin_sf"/>
</dbReference>
<evidence type="ECO:0000313" key="3">
    <source>
        <dbReference type="EMBL" id="MEI5908297.1"/>
    </source>
</evidence>
<feature type="domain" description="HD-GYP" evidence="2">
    <location>
        <begin position="113"/>
        <end position="307"/>
    </location>
</feature>
<name>A0ABU8HG76_9BACI</name>
<dbReference type="InterPro" id="IPR006674">
    <property type="entry name" value="HD_domain"/>
</dbReference>
<reference evidence="3 4" key="1">
    <citation type="journal article" date="2018" name="J. Microbiol.">
        <title>Bacillus spongiae sp. nov., isolated from sponge of Jeju Island.</title>
        <authorList>
            <person name="Lee G.E."/>
            <person name="Im W.T."/>
            <person name="Park J.S."/>
        </authorList>
    </citation>
    <scope>NUCLEOTIDE SEQUENCE [LARGE SCALE GENOMIC DNA]</scope>
    <source>
        <strain evidence="3 4">135PIL107-10</strain>
    </source>
</reference>
<dbReference type="NCBIfam" id="TIGR00277">
    <property type="entry name" value="HDIG"/>
    <property type="match status" value="1"/>
</dbReference>
<dbReference type="PROSITE" id="PS51832">
    <property type="entry name" value="HD_GYP"/>
    <property type="match status" value="1"/>
</dbReference>
<dbReference type="InterPro" id="IPR006675">
    <property type="entry name" value="HDIG_dom"/>
</dbReference>
<dbReference type="Gene3D" id="1.10.3210.10">
    <property type="entry name" value="Hypothetical protein af1432"/>
    <property type="match status" value="1"/>
</dbReference>
<dbReference type="PANTHER" id="PTHR43155">
    <property type="entry name" value="CYCLIC DI-GMP PHOSPHODIESTERASE PA4108-RELATED"/>
    <property type="match status" value="1"/>
</dbReference>
<dbReference type="PROSITE" id="PS51831">
    <property type="entry name" value="HD"/>
    <property type="match status" value="1"/>
</dbReference>
<keyword evidence="4" id="KW-1185">Reference proteome</keyword>
<gene>
    <name evidence="3" type="ORF">WAK64_14660</name>
</gene>
<dbReference type="EMBL" id="JBBAXC010000012">
    <property type="protein sequence ID" value="MEI5908297.1"/>
    <property type="molecule type" value="Genomic_DNA"/>
</dbReference>
<dbReference type="Pfam" id="PF13487">
    <property type="entry name" value="HD_5"/>
    <property type="match status" value="1"/>
</dbReference>